<dbReference type="InterPro" id="IPR001087">
    <property type="entry name" value="GDSL"/>
</dbReference>
<dbReference type="InterPro" id="IPR002509">
    <property type="entry name" value="NODB_dom"/>
</dbReference>
<evidence type="ECO:0000313" key="6">
    <source>
        <dbReference type="Proteomes" id="UP000696294"/>
    </source>
</evidence>
<dbReference type="Gene3D" id="2.60.120.260">
    <property type="entry name" value="Galactose-binding domain-like"/>
    <property type="match status" value="1"/>
</dbReference>
<evidence type="ECO:0000256" key="3">
    <source>
        <dbReference type="SAM" id="SignalP"/>
    </source>
</evidence>
<dbReference type="InterPro" id="IPR011330">
    <property type="entry name" value="Glyco_hydro/deAcase_b/a-brl"/>
</dbReference>
<dbReference type="PANTHER" id="PTHR10587:SF133">
    <property type="entry name" value="CHITIN DEACETYLASE 1-RELATED"/>
    <property type="match status" value="1"/>
</dbReference>
<keyword evidence="6" id="KW-1185">Reference proteome</keyword>
<keyword evidence="1" id="KW-0479">Metal-binding</keyword>
<dbReference type="PROSITE" id="PS51677">
    <property type="entry name" value="NODB"/>
    <property type="match status" value="1"/>
</dbReference>
<keyword evidence="2" id="KW-0378">Hydrolase</keyword>
<dbReference type="Gene3D" id="3.20.20.370">
    <property type="entry name" value="Glycoside hydrolase/deacetylase"/>
    <property type="match status" value="1"/>
</dbReference>
<proteinExistence type="predicted"/>
<dbReference type="SUPFAM" id="SSF52266">
    <property type="entry name" value="SGNH hydrolase"/>
    <property type="match status" value="1"/>
</dbReference>
<evidence type="ECO:0000256" key="2">
    <source>
        <dbReference type="ARBA" id="ARBA00022801"/>
    </source>
</evidence>
<dbReference type="SUPFAM" id="SSF88713">
    <property type="entry name" value="Glycoside hydrolase/deacetylase"/>
    <property type="match status" value="1"/>
</dbReference>
<dbReference type="Proteomes" id="UP000696294">
    <property type="component" value="Unassembled WGS sequence"/>
</dbReference>
<dbReference type="CDD" id="cd01831">
    <property type="entry name" value="Endoglucanase_E_like"/>
    <property type="match status" value="1"/>
</dbReference>
<reference evidence="5 6" key="1">
    <citation type="submission" date="2020-03" db="EMBL/GenBank/DDBJ databases">
        <title>WGS of actinomycetes isolated from Thailand.</title>
        <authorList>
            <person name="Thawai C."/>
        </authorList>
    </citation>
    <scope>NUCLEOTIDE SEQUENCE [LARGE SCALE GENOMIC DNA]</scope>
    <source>
        <strain evidence="5 6">FMUSA5-5</strain>
    </source>
</reference>
<gene>
    <name evidence="5" type="ORF">HCN51_31180</name>
</gene>
<comment type="caution">
    <text evidence="5">The sequence shown here is derived from an EMBL/GenBank/DDBJ whole genome shotgun (WGS) entry which is preliminary data.</text>
</comment>
<dbReference type="InterPro" id="IPR050248">
    <property type="entry name" value="Polysacc_deacetylase_ArnD"/>
</dbReference>
<dbReference type="Pfam" id="PF17996">
    <property type="entry name" value="CE2_N"/>
    <property type="match status" value="1"/>
</dbReference>
<organism evidence="5 6">
    <name type="scientific">Nonomuraea composti</name>
    <dbReference type="NCBI Taxonomy" id="2720023"/>
    <lineage>
        <taxon>Bacteria</taxon>
        <taxon>Bacillati</taxon>
        <taxon>Actinomycetota</taxon>
        <taxon>Actinomycetes</taxon>
        <taxon>Streptosporangiales</taxon>
        <taxon>Streptosporangiaceae</taxon>
        <taxon>Nonomuraea</taxon>
    </lineage>
</organism>
<dbReference type="Pfam" id="PF01522">
    <property type="entry name" value="Polysacc_deac_1"/>
    <property type="match status" value="1"/>
</dbReference>
<feature type="domain" description="NodB homology" evidence="4">
    <location>
        <begin position="45"/>
        <end position="221"/>
    </location>
</feature>
<name>A0ABX1B7Q8_9ACTN</name>
<dbReference type="Gene3D" id="3.40.50.1110">
    <property type="entry name" value="SGNH hydrolase"/>
    <property type="match status" value="1"/>
</dbReference>
<accession>A0ABX1B7Q8</accession>
<feature type="signal peptide" evidence="3">
    <location>
        <begin position="1"/>
        <end position="33"/>
    </location>
</feature>
<dbReference type="InterPro" id="IPR036514">
    <property type="entry name" value="SGNH_hydro_sf"/>
</dbReference>
<evidence type="ECO:0000313" key="5">
    <source>
        <dbReference type="EMBL" id="NJP93855.1"/>
    </source>
</evidence>
<dbReference type="EMBL" id="JAATEP010000025">
    <property type="protein sequence ID" value="NJP93855.1"/>
    <property type="molecule type" value="Genomic_DNA"/>
</dbReference>
<dbReference type="InterPro" id="IPR037461">
    <property type="entry name" value="CtCE2-like_dom"/>
</dbReference>
<sequence>MRGNRWRTIRGLATAAILGAGVSLVALPGPASAGTPVIDRPRCTGYVGLTFDDGPTPGNTPALLKALKAAGLRATMFNVGQNVQANPQLAKDQVAAGMWIGNHSWDHPYMTRLGAEEQAAQISRTQDAVKAATGITPQLFRPPYLDTDDALRAVERQYGLTEVNADVDSQDWNNATAAQIVASARKLQAGDVILMHDWPAATVEAVPRIAADLRRRGLCAGMISPDTGRAVAPRDVLAQAHTAGRVQDLGTSVRYTWPGVSFEGRFRGTGVGIVLNDAVNDYDVQVDGAAPVTLRTPGRTTYWMSGLRDGTHTVRVAKRTESPWQPGEFGGFVAAPGGRVLDGPAPRARQIEFIGDSWTAGYGNMSTVRDCGATGGVNPNSNADQTFGALTARGLNADYQLTAWSGMGMVRNYNGGNPGTTFRTSYDRTLQAADPEVWQRPRGWQPQLVVVGLGINDFSTALNPGEPWADLDALAADYRTAYLGFLDTLRARYGKSTYIVLTYPTMSNTTALADSVQQVVRQRNSQGDGRVKALHYDNAALGLDLLGCDWHPSLHDHKALAGALGSFIATLPLRW</sequence>
<feature type="chain" id="PRO_5045146109" evidence="3">
    <location>
        <begin position="34"/>
        <end position="575"/>
    </location>
</feature>
<dbReference type="Pfam" id="PF00657">
    <property type="entry name" value="Lipase_GDSL"/>
    <property type="match status" value="1"/>
</dbReference>
<protein>
    <submittedName>
        <fullName evidence="5">Polysaccharide deacetylase family protein</fullName>
    </submittedName>
</protein>
<evidence type="ECO:0000259" key="4">
    <source>
        <dbReference type="PROSITE" id="PS51677"/>
    </source>
</evidence>
<dbReference type="InterPro" id="IPR040794">
    <property type="entry name" value="CE2_N"/>
</dbReference>
<evidence type="ECO:0000256" key="1">
    <source>
        <dbReference type="ARBA" id="ARBA00022723"/>
    </source>
</evidence>
<keyword evidence="3" id="KW-0732">Signal</keyword>
<dbReference type="PANTHER" id="PTHR10587">
    <property type="entry name" value="GLYCOSYL TRANSFERASE-RELATED"/>
    <property type="match status" value="1"/>
</dbReference>